<protein>
    <submittedName>
        <fullName evidence="1">Uncharacterized protein</fullName>
    </submittedName>
</protein>
<evidence type="ECO:0000313" key="1">
    <source>
        <dbReference type="EMBL" id="CAH3169098.1"/>
    </source>
</evidence>
<reference evidence="1 2" key="1">
    <citation type="submission" date="2022-05" db="EMBL/GenBank/DDBJ databases">
        <authorList>
            <consortium name="Genoscope - CEA"/>
            <person name="William W."/>
        </authorList>
    </citation>
    <scope>NUCLEOTIDE SEQUENCE [LARGE SCALE GENOMIC DNA]</scope>
</reference>
<dbReference type="Proteomes" id="UP001159428">
    <property type="component" value="Unassembled WGS sequence"/>
</dbReference>
<comment type="caution">
    <text evidence="1">The sequence shown here is derived from an EMBL/GenBank/DDBJ whole genome shotgun (WGS) entry which is preliminary data.</text>
</comment>
<accession>A0AAU9Y7D4</accession>
<gene>
    <name evidence="1" type="ORF">PMEA_00010022</name>
</gene>
<dbReference type="EMBL" id="CALNXJ010000199">
    <property type="protein sequence ID" value="CAH3169098.1"/>
    <property type="molecule type" value="Genomic_DNA"/>
</dbReference>
<organism evidence="1 2">
    <name type="scientific">Pocillopora meandrina</name>
    <dbReference type="NCBI Taxonomy" id="46732"/>
    <lineage>
        <taxon>Eukaryota</taxon>
        <taxon>Metazoa</taxon>
        <taxon>Cnidaria</taxon>
        <taxon>Anthozoa</taxon>
        <taxon>Hexacorallia</taxon>
        <taxon>Scleractinia</taxon>
        <taxon>Astrocoeniina</taxon>
        <taxon>Pocilloporidae</taxon>
        <taxon>Pocillopora</taxon>
    </lineage>
</organism>
<keyword evidence="2" id="KW-1185">Reference proteome</keyword>
<evidence type="ECO:0000313" key="2">
    <source>
        <dbReference type="Proteomes" id="UP001159428"/>
    </source>
</evidence>
<proteinExistence type="predicted"/>
<name>A0AAU9Y7D4_9CNID</name>
<sequence length="213" mass="24337">MVELWEEKGYRYLGLKSQNLRDQASRLEKMEQEQNYTRNNSTLFETEENNNQADLRNNQNNSPQQQFENANSVISDFHQPVTTESGRVPSPMGLASTIVTDQNKIKPNLPDYVLFPSEIKNKTWGNISYASFCNIVNGVYDEIVYYRRNISNLPSSRAGKSFIEELTFWIKQFNADSDLNSVALKAFTVLPTLILQKPSATSKSEEHSAAIER</sequence>
<dbReference type="AlphaFoldDB" id="A0AAU9Y7D4"/>